<keyword evidence="3" id="KW-1185">Reference proteome</keyword>
<name>A0ABP1N8U8_XYLVO</name>
<organism evidence="2 3">
    <name type="scientific">Xylocopa violacea</name>
    <name type="common">Violet carpenter bee</name>
    <name type="synonym">Apis violacea</name>
    <dbReference type="NCBI Taxonomy" id="135666"/>
    <lineage>
        <taxon>Eukaryota</taxon>
        <taxon>Metazoa</taxon>
        <taxon>Ecdysozoa</taxon>
        <taxon>Arthropoda</taxon>
        <taxon>Hexapoda</taxon>
        <taxon>Insecta</taxon>
        <taxon>Pterygota</taxon>
        <taxon>Neoptera</taxon>
        <taxon>Endopterygota</taxon>
        <taxon>Hymenoptera</taxon>
        <taxon>Apocrita</taxon>
        <taxon>Aculeata</taxon>
        <taxon>Apoidea</taxon>
        <taxon>Anthophila</taxon>
        <taxon>Apidae</taxon>
        <taxon>Xylocopa</taxon>
        <taxon>Xylocopa</taxon>
    </lineage>
</organism>
<dbReference type="Proteomes" id="UP001642520">
    <property type="component" value="Unassembled WGS sequence"/>
</dbReference>
<accession>A0ABP1N8U8</accession>
<proteinExistence type="predicted"/>
<protein>
    <submittedName>
        <fullName evidence="2">Uncharacterized protein</fullName>
    </submittedName>
</protein>
<feature type="chain" id="PRO_5047438029" evidence="1">
    <location>
        <begin position="28"/>
        <end position="138"/>
    </location>
</feature>
<dbReference type="EMBL" id="CAXAJV020001288">
    <property type="protein sequence ID" value="CAL7937407.1"/>
    <property type="molecule type" value="Genomic_DNA"/>
</dbReference>
<keyword evidence="1" id="KW-0732">Signal</keyword>
<comment type="caution">
    <text evidence="2">The sequence shown here is derived from an EMBL/GenBank/DDBJ whole genome shotgun (WGS) entry which is preliminary data.</text>
</comment>
<reference evidence="2 3" key="1">
    <citation type="submission" date="2024-08" db="EMBL/GenBank/DDBJ databases">
        <authorList>
            <person name="Will J Nash"/>
            <person name="Angela Man"/>
            <person name="Seanna McTaggart"/>
            <person name="Kendall Baker"/>
            <person name="Tom Barker"/>
            <person name="Leah Catchpole"/>
            <person name="Alex Durrant"/>
            <person name="Karim Gharbi"/>
            <person name="Naomi Irish"/>
            <person name="Gemy Kaithakottil"/>
            <person name="Debby Ku"/>
            <person name="Aaliyah Providence"/>
            <person name="Felix Shaw"/>
            <person name="David Swarbreck"/>
            <person name="Chris Watkins"/>
            <person name="Ann M. McCartney"/>
            <person name="Giulio Formenti"/>
            <person name="Alice Mouton"/>
            <person name="Noel Vella"/>
            <person name="Bjorn M von Reumont"/>
            <person name="Adriana Vella"/>
            <person name="Wilfried Haerty"/>
        </authorList>
    </citation>
    <scope>NUCLEOTIDE SEQUENCE [LARGE SCALE GENOMIC DNA]</scope>
</reference>
<evidence type="ECO:0000313" key="2">
    <source>
        <dbReference type="EMBL" id="CAL7937407.1"/>
    </source>
</evidence>
<evidence type="ECO:0000313" key="3">
    <source>
        <dbReference type="Proteomes" id="UP001642520"/>
    </source>
</evidence>
<evidence type="ECO:0000256" key="1">
    <source>
        <dbReference type="SAM" id="SignalP"/>
    </source>
</evidence>
<feature type="signal peptide" evidence="1">
    <location>
        <begin position="1"/>
        <end position="27"/>
    </location>
</feature>
<gene>
    <name evidence="2" type="ORF">XYLVIOL_LOCUS2685</name>
</gene>
<sequence>MLSLWSFHKGLISNLLYLFNAIAQCLGSTLNQLNQESGSKDHKMLSHKQRRGARGSMATLGCFERSTEVDSTFWLVQSYILLQQWKLTVNLVKIETILQICEWKVSCGCKDSVDLVKLSLLGTVTYSSYMEASYRLVS</sequence>